<evidence type="ECO:0000256" key="1">
    <source>
        <dbReference type="SAM" id="SignalP"/>
    </source>
</evidence>
<keyword evidence="1" id="KW-0732">Signal</keyword>
<dbReference type="InterPro" id="IPR016047">
    <property type="entry name" value="M23ase_b-sheet_dom"/>
</dbReference>
<feature type="chain" id="PRO_5015570096" evidence="1">
    <location>
        <begin position="22"/>
        <end position="283"/>
    </location>
</feature>
<dbReference type="AlphaFoldDB" id="A0A2T5MKU0"/>
<dbReference type="Gene3D" id="2.70.70.10">
    <property type="entry name" value="Glucose Permease (Domain IIA)"/>
    <property type="match status" value="1"/>
</dbReference>
<dbReference type="RefSeq" id="WP_107938899.1">
    <property type="nucleotide sequence ID" value="NZ_QANS01000001.1"/>
</dbReference>
<organism evidence="3 4">
    <name type="scientific">Stenotrophobium rhamnosiphilum</name>
    <dbReference type="NCBI Taxonomy" id="2029166"/>
    <lineage>
        <taxon>Bacteria</taxon>
        <taxon>Pseudomonadati</taxon>
        <taxon>Pseudomonadota</taxon>
        <taxon>Gammaproteobacteria</taxon>
        <taxon>Nevskiales</taxon>
        <taxon>Nevskiaceae</taxon>
        <taxon>Stenotrophobium</taxon>
    </lineage>
</organism>
<proteinExistence type="predicted"/>
<dbReference type="SUPFAM" id="SSF51261">
    <property type="entry name" value="Duplicated hybrid motif"/>
    <property type="match status" value="1"/>
</dbReference>
<dbReference type="PANTHER" id="PTHR21666">
    <property type="entry name" value="PEPTIDASE-RELATED"/>
    <property type="match status" value="1"/>
</dbReference>
<feature type="signal peptide" evidence="1">
    <location>
        <begin position="1"/>
        <end position="21"/>
    </location>
</feature>
<dbReference type="InterPro" id="IPR050570">
    <property type="entry name" value="Cell_wall_metabolism_enzyme"/>
</dbReference>
<protein>
    <submittedName>
        <fullName evidence="3">Peptidase M23</fullName>
    </submittedName>
</protein>
<dbReference type="GO" id="GO:0004222">
    <property type="term" value="F:metalloendopeptidase activity"/>
    <property type="evidence" value="ECO:0007669"/>
    <property type="project" value="TreeGrafter"/>
</dbReference>
<reference evidence="3 4" key="1">
    <citation type="submission" date="2018-04" db="EMBL/GenBank/DDBJ databases">
        <title>Novel species isolated from glacier.</title>
        <authorList>
            <person name="Liu Q."/>
            <person name="Xin Y.-H."/>
        </authorList>
    </citation>
    <scope>NUCLEOTIDE SEQUENCE [LARGE SCALE GENOMIC DNA]</scope>
    <source>
        <strain evidence="3 4">GT1R17</strain>
    </source>
</reference>
<evidence type="ECO:0000313" key="4">
    <source>
        <dbReference type="Proteomes" id="UP000244248"/>
    </source>
</evidence>
<dbReference type="CDD" id="cd12797">
    <property type="entry name" value="M23_peptidase"/>
    <property type="match status" value="1"/>
</dbReference>
<name>A0A2T5MKU0_9GAMM</name>
<dbReference type="OrthoDB" id="9815245at2"/>
<dbReference type="EMBL" id="QANS01000001">
    <property type="protein sequence ID" value="PTU33190.1"/>
    <property type="molecule type" value="Genomic_DNA"/>
</dbReference>
<sequence>MHFASRLLLILSLLVAPLAFANGADSKLPFTLKGQWQQGSMLIGNTVPGNQVWFNGRALSVSPDGDFVFGLDRDEKPDAEIKVQTSPEAAPQIWPYKVAARAWSIQRIDGLLPDKVEPPAAVTARIEREAVLLNAARDRDTPQTGFRQNFIWAATGRISGVFGNQRILNGIPKQPHYGVDVAVPTGTVIRAPADGVVSLAEPDLYFTGGTIIIDHGQGVSSIMVHLSALKAKVGDVVKQGDVVALSGMTGRATGPHLHWGINWFRSRLDPEKLLPPMPVSRKK</sequence>
<keyword evidence="4" id="KW-1185">Reference proteome</keyword>
<dbReference type="PANTHER" id="PTHR21666:SF285">
    <property type="entry name" value="M23 FAMILY METALLOPEPTIDASE"/>
    <property type="match status" value="1"/>
</dbReference>
<evidence type="ECO:0000313" key="3">
    <source>
        <dbReference type="EMBL" id="PTU33190.1"/>
    </source>
</evidence>
<dbReference type="FunFam" id="2.70.70.10:FF:000019">
    <property type="entry name" value="M23 family peptidase"/>
    <property type="match status" value="1"/>
</dbReference>
<gene>
    <name evidence="3" type="ORF">CJD38_03560</name>
</gene>
<accession>A0A2T5MKU0</accession>
<evidence type="ECO:0000259" key="2">
    <source>
        <dbReference type="Pfam" id="PF01551"/>
    </source>
</evidence>
<dbReference type="Pfam" id="PF01551">
    <property type="entry name" value="Peptidase_M23"/>
    <property type="match status" value="1"/>
</dbReference>
<comment type="caution">
    <text evidence="3">The sequence shown here is derived from an EMBL/GenBank/DDBJ whole genome shotgun (WGS) entry which is preliminary data.</text>
</comment>
<feature type="domain" description="M23ase beta-sheet core" evidence="2">
    <location>
        <begin position="175"/>
        <end position="270"/>
    </location>
</feature>
<dbReference type="Proteomes" id="UP000244248">
    <property type="component" value="Unassembled WGS sequence"/>
</dbReference>
<dbReference type="InterPro" id="IPR011055">
    <property type="entry name" value="Dup_hybrid_motif"/>
</dbReference>